<feature type="transmembrane region" description="Helical" evidence="1">
    <location>
        <begin position="114"/>
        <end position="136"/>
    </location>
</feature>
<dbReference type="EMBL" id="BLLF01001518">
    <property type="protein sequence ID" value="GFH19767.1"/>
    <property type="molecule type" value="Genomic_DNA"/>
</dbReference>
<evidence type="ECO:0000313" key="2">
    <source>
        <dbReference type="EMBL" id="GFH19767.1"/>
    </source>
</evidence>
<evidence type="ECO:0000313" key="3">
    <source>
        <dbReference type="Proteomes" id="UP000485058"/>
    </source>
</evidence>
<accession>A0A699ZAT4</accession>
<dbReference type="AlphaFoldDB" id="A0A699ZAT4"/>
<keyword evidence="3" id="KW-1185">Reference proteome</keyword>
<name>A0A699ZAT4_HAELA</name>
<proteinExistence type="predicted"/>
<reference evidence="2 3" key="1">
    <citation type="submission" date="2020-02" db="EMBL/GenBank/DDBJ databases">
        <title>Draft genome sequence of Haematococcus lacustris strain NIES-144.</title>
        <authorList>
            <person name="Morimoto D."/>
            <person name="Nakagawa S."/>
            <person name="Yoshida T."/>
            <person name="Sawayama S."/>
        </authorList>
    </citation>
    <scope>NUCLEOTIDE SEQUENCE [LARGE SCALE GENOMIC DNA]</scope>
    <source>
        <strain evidence="2 3">NIES-144</strain>
    </source>
</reference>
<keyword evidence="1" id="KW-0472">Membrane</keyword>
<keyword evidence="1" id="KW-0812">Transmembrane</keyword>
<keyword evidence="1" id="KW-1133">Transmembrane helix</keyword>
<protein>
    <submittedName>
        <fullName evidence="2">Uncharacterized protein</fullName>
    </submittedName>
</protein>
<sequence>VAGLATLLGKPVEITETFLTRSTEDFNRAGIKVWHFESFDAAWKVTHAPCFCSALQGALGNCSTNCTYDYYWGLLQADRKVKPGLDLSQVLRKDVTAWSPPPPPRTSGASSMTANIATAALSGCAALLIFGALVGAL</sequence>
<dbReference type="Proteomes" id="UP000485058">
    <property type="component" value="Unassembled WGS sequence"/>
</dbReference>
<organism evidence="2 3">
    <name type="scientific">Haematococcus lacustris</name>
    <name type="common">Green alga</name>
    <name type="synonym">Haematococcus pluvialis</name>
    <dbReference type="NCBI Taxonomy" id="44745"/>
    <lineage>
        <taxon>Eukaryota</taxon>
        <taxon>Viridiplantae</taxon>
        <taxon>Chlorophyta</taxon>
        <taxon>core chlorophytes</taxon>
        <taxon>Chlorophyceae</taxon>
        <taxon>CS clade</taxon>
        <taxon>Chlamydomonadales</taxon>
        <taxon>Haematococcaceae</taxon>
        <taxon>Haematococcus</taxon>
    </lineage>
</organism>
<evidence type="ECO:0000256" key="1">
    <source>
        <dbReference type="SAM" id="Phobius"/>
    </source>
</evidence>
<comment type="caution">
    <text evidence="2">The sequence shown here is derived from an EMBL/GenBank/DDBJ whole genome shotgun (WGS) entry which is preliminary data.</text>
</comment>
<gene>
    <name evidence="2" type="ORF">HaLaN_16776</name>
</gene>
<feature type="non-terminal residue" evidence="2">
    <location>
        <position position="1"/>
    </location>
</feature>